<evidence type="ECO:0000259" key="1">
    <source>
        <dbReference type="Pfam" id="PF03732"/>
    </source>
</evidence>
<name>A0A0J8AZG5_BETVV</name>
<evidence type="ECO:0000313" key="3">
    <source>
        <dbReference type="Proteomes" id="UP000035740"/>
    </source>
</evidence>
<keyword evidence="3" id="KW-1185">Reference proteome</keyword>
<evidence type="ECO:0000313" key="2">
    <source>
        <dbReference type="EMBL" id="KMS94106.1"/>
    </source>
</evidence>
<sequence>MASEIQQEIQQHVQQALSAQAQEMETYINNAIARGLASAVQASSPQNEPKLDLPPFFDGDPKQLRTWLRQFESYLSLKPSSHPTDATRVAVMCSRLSGIAAAWWSIAFDANEKFLTSVDLFKKAISIRFPNPNLAHNAAEKLDRFAQGKMSVAAYTSQFRELLADSGWGT</sequence>
<dbReference type="AlphaFoldDB" id="A0A0J8AZG5"/>
<dbReference type="EMBL" id="KQ096055">
    <property type="protein sequence ID" value="KMS94106.1"/>
    <property type="molecule type" value="Genomic_DNA"/>
</dbReference>
<accession>A0A0J8AZG5</accession>
<gene>
    <name evidence="2" type="ORF">BVRB_024740</name>
</gene>
<protein>
    <recommendedName>
        <fullName evidence="1">Retrotransposon gag domain-containing protein</fullName>
    </recommendedName>
</protein>
<dbReference type="OMA" id="ENAYEHI"/>
<dbReference type="Gramene" id="KMS94106">
    <property type="protein sequence ID" value="KMS94106"/>
    <property type="gene ID" value="BVRB_024740"/>
</dbReference>
<reference evidence="2 3" key="1">
    <citation type="journal article" date="2014" name="Nature">
        <title>The genome of the recently domesticated crop plant sugar beet (Beta vulgaris).</title>
        <authorList>
            <person name="Dohm J.C."/>
            <person name="Minoche A.E."/>
            <person name="Holtgrawe D."/>
            <person name="Capella-Gutierrez S."/>
            <person name="Zakrzewski F."/>
            <person name="Tafer H."/>
            <person name="Rupp O."/>
            <person name="Sorensen T.R."/>
            <person name="Stracke R."/>
            <person name="Reinhardt R."/>
            <person name="Goesmann A."/>
            <person name="Kraft T."/>
            <person name="Schulz B."/>
            <person name="Stadler P.F."/>
            <person name="Schmidt T."/>
            <person name="Gabaldon T."/>
            <person name="Lehrach H."/>
            <person name="Weisshaar B."/>
            <person name="Himmelbauer H."/>
        </authorList>
    </citation>
    <scope>NUCLEOTIDE SEQUENCE [LARGE SCALE GENOMIC DNA]</scope>
    <source>
        <tissue evidence="2">Taproot</tissue>
    </source>
</reference>
<dbReference type="Pfam" id="PF03732">
    <property type="entry name" value="Retrotrans_gag"/>
    <property type="match status" value="1"/>
</dbReference>
<proteinExistence type="predicted"/>
<feature type="domain" description="Retrotransposon gag" evidence="1">
    <location>
        <begin position="94"/>
        <end position="166"/>
    </location>
</feature>
<feature type="non-terminal residue" evidence="2">
    <location>
        <position position="170"/>
    </location>
</feature>
<organism evidence="2 3">
    <name type="scientific">Beta vulgaris subsp. vulgaris</name>
    <name type="common">Beet</name>
    <dbReference type="NCBI Taxonomy" id="3555"/>
    <lineage>
        <taxon>Eukaryota</taxon>
        <taxon>Viridiplantae</taxon>
        <taxon>Streptophyta</taxon>
        <taxon>Embryophyta</taxon>
        <taxon>Tracheophyta</taxon>
        <taxon>Spermatophyta</taxon>
        <taxon>Magnoliopsida</taxon>
        <taxon>eudicotyledons</taxon>
        <taxon>Gunneridae</taxon>
        <taxon>Pentapetalae</taxon>
        <taxon>Caryophyllales</taxon>
        <taxon>Chenopodiaceae</taxon>
        <taxon>Betoideae</taxon>
        <taxon>Beta</taxon>
    </lineage>
</organism>
<dbReference type="OrthoDB" id="8963439at2759"/>
<dbReference type="Proteomes" id="UP000035740">
    <property type="component" value="Unassembled WGS sequence"/>
</dbReference>
<dbReference type="InterPro" id="IPR005162">
    <property type="entry name" value="Retrotrans_gag_dom"/>
</dbReference>